<evidence type="ECO:0008006" key="3">
    <source>
        <dbReference type="Google" id="ProtNLM"/>
    </source>
</evidence>
<sequence>MGKITPRYLLIILIYGLFIHSANSLFANTTYRPEKPVIIDKTSNEFFFIGFYLNAAPSITAPDDKTVDSNPGQCYALNVNLGSPQTSGGGNVTNDAPNQFPLGNTTVTWTITNEEGTATDSQLVTITDNEKPSISSNGNREVNQDPGECGAIVSVEASANDNCSVNNPTGTR</sequence>
<protein>
    <recommendedName>
        <fullName evidence="3">HYR domain-containing protein</fullName>
    </recommendedName>
</protein>
<dbReference type="AlphaFoldDB" id="A0A2N0TTQ4"/>
<feature type="non-terminal residue" evidence="1">
    <location>
        <position position="172"/>
    </location>
</feature>
<evidence type="ECO:0000313" key="2">
    <source>
        <dbReference type="Proteomes" id="UP000232673"/>
    </source>
</evidence>
<name>A0A2N0TTQ4_9FLAO</name>
<comment type="caution">
    <text evidence="1">The sequence shown here is derived from an EMBL/GenBank/DDBJ whole genome shotgun (WGS) entry which is preliminary data.</text>
</comment>
<evidence type="ECO:0000313" key="1">
    <source>
        <dbReference type="EMBL" id="PKD18096.1"/>
    </source>
</evidence>
<organism evidence="1 2">
    <name type="scientific">Salegentibacter salinarum</name>
    <dbReference type="NCBI Taxonomy" id="447422"/>
    <lineage>
        <taxon>Bacteria</taxon>
        <taxon>Pseudomonadati</taxon>
        <taxon>Bacteroidota</taxon>
        <taxon>Flavobacteriia</taxon>
        <taxon>Flavobacteriales</taxon>
        <taxon>Flavobacteriaceae</taxon>
        <taxon>Salegentibacter</taxon>
    </lineage>
</organism>
<proteinExistence type="predicted"/>
<gene>
    <name evidence="1" type="ORF">APR41_18075</name>
</gene>
<accession>A0A2N0TTQ4</accession>
<dbReference type="EMBL" id="LKTS01000024">
    <property type="protein sequence ID" value="PKD18096.1"/>
    <property type="molecule type" value="Genomic_DNA"/>
</dbReference>
<reference evidence="1 2" key="1">
    <citation type="submission" date="2015-10" db="EMBL/GenBank/DDBJ databases">
        <title>Draft genome sequence of Salegentibacter salinarum KCTC 12975.</title>
        <authorList>
            <person name="Lin W."/>
            <person name="Zheng Q."/>
        </authorList>
    </citation>
    <scope>NUCLEOTIDE SEQUENCE [LARGE SCALE GENOMIC DNA]</scope>
    <source>
        <strain evidence="1 2">KCTC 12975</strain>
    </source>
</reference>
<dbReference type="STRING" id="447422.SAMN05660903_03075"/>
<dbReference type="RefSeq" id="WP_157822116.1">
    <property type="nucleotide sequence ID" value="NZ_LKTS01000024.1"/>
</dbReference>
<keyword evidence="2" id="KW-1185">Reference proteome</keyword>
<dbReference type="Proteomes" id="UP000232673">
    <property type="component" value="Unassembled WGS sequence"/>
</dbReference>